<dbReference type="InParanoid" id="A0A0C3DC17"/>
<gene>
    <name evidence="1" type="ORF">SCLCIDRAFT_31762</name>
</gene>
<protein>
    <submittedName>
        <fullName evidence="1">Uncharacterized protein</fullName>
    </submittedName>
</protein>
<dbReference type="OrthoDB" id="2675556at2759"/>
<reference evidence="2" key="2">
    <citation type="submission" date="2015-01" db="EMBL/GenBank/DDBJ databases">
        <title>Evolutionary Origins and Diversification of the Mycorrhizal Mutualists.</title>
        <authorList>
            <consortium name="DOE Joint Genome Institute"/>
            <consortium name="Mycorrhizal Genomics Consortium"/>
            <person name="Kohler A."/>
            <person name="Kuo A."/>
            <person name="Nagy L.G."/>
            <person name="Floudas D."/>
            <person name="Copeland A."/>
            <person name="Barry K.W."/>
            <person name="Cichocki N."/>
            <person name="Veneault-Fourrey C."/>
            <person name="LaButti K."/>
            <person name="Lindquist E.A."/>
            <person name="Lipzen A."/>
            <person name="Lundell T."/>
            <person name="Morin E."/>
            <person name="Murat C."/>
            <person name="Riley R."/>
            <person name="Ohm R."/>
            <person name="Sun H."/>
            <person name="Tunlid A."/>
            <person name="Henrissat B."/>
            <person name="Grigoriev I.V."/>
            <person name="Hibbett D.S."/>
            <person name="Martin F."/>
        </authorList>
    </citation>
    <scope>NUCLEOTIDE SEQUENCE [LARGE SCALE GENOMIC DNA]</scope>
    <source>
        <strain evidence="2">Foug A</strain>
    </source>
</reference>
<dbReference type="Proteomes" id="UP000053989">
    <property type="component" value="Unassembled WGS sequence"/>
</dbReference>
<proteinExistence type="predicted"/>
<accession>A0A0C3DC17</accession>
<evidence type="ECO:0000313" key="1">
    <source>
        <dbReference type="EMBL" id="KIM53591.1"/>
    </source>
</evidence>
<reference evidence="1 2" key="1">
    <citation type="submission" date="2014-04" db="EMBL/GenBank/DDBJ databases">
        <authorList>
            <consortium name="DOE Joint Genome Institute"/>
            <person name="Kuo A."/>
            <person name="Kohler A."/>
            <person name="Nagy L.G."/>
            <person name="Floudas D."/>
            <person name="Copeland A."/>
            <person name="Barry K.W."/>
            <person name="Cichocki N."/>
            <person name="Veneault-Fourrey C."/>
            <person name="LaButti K."/>
            <person name="Lindquist E.A."/>
            <person name="Lipzen A."/>
            <person name="Lundell T."/>
            <person name="Morin E."/>
            <person name="Murat C."/>
            <person name="Sun H."/>
            <person name="Tunlid A."/>
            <person name="Henrissat B."/>
            <person name="Grigoriev I.V."/>
            <person name="Hibbett D.S."/>
            <person name="Martin F."/>
            <person name="Nordberg H.P."/>
            <person name="Cantor M.N."/>
            <person name="Hua S.X."/>
        </authorList>
    </citation>
    <scope>NUCLEOTIDE SEQUENCE [LARGE SCALE GENOMIC DNA]</scope>
    <source>
        <strain evidence="1 2">Foug A</strain>
    </source>
</reference>
<evidence type="ECO:0000313" key="2">
    <source>
        <dbReference type="Proteomes" id="UP000053989"/>
    </source>
</evidence>
<organism evidence="1 2">
    <name type="scientific">Scleroderma citrinum Foug A</name>
    <dbReference type="NCBI Taxonomy" id="1036808"/>
    <lineage>
        <taxon>Eukaryota</taxon>
        <taxon>Fungi</taxon>
        <taxon>Dikarya</taxon>
        <taxon>Basidiomycota</taxon>
        <taxon>Agaricomycotina</taxon>
        <taxon>Agaricomycetes</taxon>
        <taxon>Agaricomycetidae</taxon>
        <taxon>Boletales</taxon>
        <taxon>Sclerodermatineae</taxon>
        <taxon>Sclerodermataceae</taxon>
        <taxon>Scleroderma</taxon>
    </lineage>
</organism>
<dbReference type="AlphaFoldDB" id="A0A0C3DC17"/>
<keyword evidence="2" id="KW-1185">Reference proteome</keyword>
<dbReference type="EMBL" id="KN822176">
    <property type="protein sequence ID" value="KIM53591.1"/>
    <property type="molecule type" value="Genomic_DNA"/>
</dbReference>
<sequence length="53" mass="5718">MGRMRGEQASQSPDHEKWIQAAISGVANGLYKSYSEAAKAEGVVRLGEPSRRG</sequence>
<dbReference type="HOGENOM" id="CLU_3070021_0_0_1"/>
<name>A0A0C3DC17_9AGAM</name>